<evidence type="ECO:0000259" key="2">
    <source>
        <dbReference type="Pfam" id="PF09084"/>
    </source>
</evidence>
<evidence type="ECO:0000313" key="3">
    <source>
        <dbReference type="EMBL" id="MDH1238806.1"/>
    </source>
</evidence>
<organism evidence="3 4">
    <name type="scientific">Stutzerimonas stutzeri</name>
    <name type="common">Pseudomonas stutzeri</name>
    <dbReference type="NCBI Taxonomy" id="316"/>
    <lineage>
        <taxon>Bacteria</taxon>
        <taxon>Pseudomonadati</taxon>
        <taxon>Pseudomonadota</taxon>
        <taxon>Gammaproteobacteria</taxon>
        <taxon>Pseudomonadales</taxon>
        <taxon>Pseudomonadaceae</taxon>
        <taxon>Stutzerimonas</taxon>
    </lineage>
</organism>
<feature type="signal peptide" evidence="1">
    <location>
        <begin position="1"/>
        <end position="28"/>
    </location>
</feature>
<dbReference type="InterPro" id="IPR015168">
    <property type="entry name" value="SsuA/THI5"/>
</dbReference>
<keyword evidence="1" id="KW-0732">Signal</keyword>
<dbReference type="GO" id="GO:0009228">
    <property type="term" value="P:thiamine biosynthetic process"/>
    <property type="evidence" value="ECO:0007669"/>
    <property type="project" value="InterPro"/>
</dbReference>
<dbReference type="Pfam" id="PF09084">
    <property type="entry name" value="NMT1"/>
    <property type="match status" value="1"/>
</dbReference>
<dbReference type="Proteomes" id="UP001158500">
    <property type="component" value="Unassembled WGS sequence"/>
</dbReference>
<feature type="domain" description="SsuA/THI5-like" evidence="2">
    <location>
        <begin position="47"/>
        <end position="262"/>
    </location>
</feature>
<dbReference type="AlphaFoldDB" id="A0AA42PCR3"/>
<comment type="caution">
    <text evidence="3">The sequence shown here is derived from an EMBL/GenBank/DDBJ whole genome shotgun (WGS) entry which is preliminary data.</text>
</comment>
<reference evidence="3" key="1">
    <citation type="submission" date="2022-09" db="EMBL/GenBank/DDBJ databases">
        <title>Intensive care unit water sources are persistently colonized with multi-drug resistant bacteria and are the site of extensive horizontal gene transfer of antibiotic resistance genes.</title>
        <authorList>
            <person name="Diorio-Toth L."/>
        </authorList>
    </citation>
    <scope>NUCLEOTIDE SEQUENCE</scope>
    <source>
        <strain evidence="3">GD03947</strain>
    </source>
</reference>
<feature type="chain" id="PRO_5041442412" evidence="1">
    <location>
        <begin position="29"/>
        <end position="348"/>
    </location>
</feature>
<dbReference type="PANTHER" id="PTHR31528:SF15">
    <property type="entry name" value="RIBOFLAVIN-BINDING PROTEIN RIBY"/>
    <property type="match status" value="1"/>
</dbReference>
<evidence type="ECO:0000256" key="1">
    <source>
        <dbReference type="SAM" id="SignalP"/>
    </source>
</evidence>
<dbReference type="InterPro" id="IPR027939">
    <property type="entry name" value="NMT1/THI5"/>
</dbReference>
<dbReference type="SUPFAM" id="SSF53850">
    <property type="entry name" value="Periplasmic binding protein-like II"/>
    <property type="match status" value="1"/>
</dbReference>
<protein>
    <submittedName>
        <fullName evidence="3">ABC transporter substrate-binding protein</fullName>
    </submittedName>
</protein>
<name>A0AA42PCR3_STUST</name>
<gene>
    <name evidence="3" type="ORF">N5C32_22515</name>
</gene>
<dbReference type="EMBL" id="JAOCAE010000031">
    <property type="protein sequence ID" value="MDH1238806.1"/>
    <property type="molecule type" value="Genomic_DNA"/>
</dbReference>
<dbReference type="PANTHER" id="PTHR31528">
    <property type="entry name" value="4-AMINO-5-HYDROXYMETHYL-2-METHYLPYRIMIDINE PHOSPHATE SYNTHASE THI11-RELATED"/>
    <property type="match status" value="1"/>
</dbReference>
<dbReference type="Gene3D" id="3.40.190.10">
    <property type="entry name" value="Periplasmic binding protein-like II"/>
    <property type="match status" value="2"/>
</dbReference>
<dbReference type="RefSeq" id="WP_279641992.1">
    <property type="nucleotide sequence ID" value="NZ_JAOCAE010000031.1"/>
</dbReference>
<evidence type="ECO:0000313" key="4">
    <source>
        <dbReference type="Proteomes" id="UP001158500"/>
    </source>
</evidence>
<proteinExistence type="predicted"/>
<accession>A0AA42PCR3</accession>
<sequence>MFSTRPMFRLLTMTIGSIVLVASSAVSAKDSVKLSFQLDWRLEGPTAPFFLAQSKGYFQEEGLDVTFDVGSGSANAINRVAAGTYDMGFGDVNALVEFLANNPSVPGLRAVFMTYDRTPASVFALKSSGIRSPGDLAGKTLAAPSFDGGRRAWPVFAEVNGLPADAVKWQTVDPALRETLLVRGDVDAITGFLFSSQINLESRGVKTEDLVIMQYPNHGAELYGNAIVASDRLLENNPDAVAGFLRAYTRGLKESIADPEAAVEYVRQRDPLIDVATEQRRLRLTISSSIDTPAARENGVGAVDMGRLQKTIDQIGKAYDLPVASLPKAEAVFEPRFLPERNARLILQ</sequence>